<proteinExistence type="predicted"/>
<reference evidence="2" key="1">
    <citation type="journal article" date="2023" name="Mol. Phylogenet. Evol.">
        <title>Genome-scale phylogeny and comparative genomics of the fungal order Sordariales.</title>
        <authorList>
            <person name="Hensen N."/>
            <person name="Bonometti L."/>
            <person name="Westerberg I."/>
            <person name="Brannstrom I.O."/>
            <person name="Guillou S."/>
            <person name="Cros-Aarteil S."/>
            <person name="Calhoun S."/>
            <person name="Haridas S."/>
            <person name="Kuo A."/>
            <person name="Mondo S."/>
            <person name="Pangilinan J."/>
            <person name="Riley R."/>
            <person name="LaButti K."/>
            <person name="Andreopoulos B."/>
            <person name="Lipzen A."/>
            <person name="Chen C."/>
            <person name="Yan M."/>
            <person name="Daum C."/>
            <person name="Ng V."/>
            <person name="Clum A."/>
            <person name="Steindorff A."/>
            <person name="Ohm R.A."/>
            <person name="Martin F."/>
            <person name="Silar P."/>
            <person name="Natvig D.O."/>
            <person name="Lalanne C."/>
            <person name="Gautier V."/>
            <person name="Ament-Velasquez S.L."/>
            <person name="Kruys A."/>
            <person name="Hutchinson M.I."/>
            <person name="Powell A.J."/>
            <person name="Barry K."/>
            <person name="Miller A.N."/>
            <person name="Grigoriev I.V."/>
            <person name="Debuchy R."/>
            <person name="Gladieux P."/>
            <person name="Hiltunen Thoren M."/>
            <person name="Johannesson H."/>
        </authorList>
    </citation>
    <scope>NUCLEOTIDE SEQUENCE</scope>
    <source>
        <strain evidence="2">PSN293</strain>
    </source>
</reference>
<dbReference type="EMBL" id="MU858050">
    <property type="protein sequence ID" value="KAK4218950.1"/>
    <property type="molecule type" value="Genomic_DNA"/>
</dbReference>
<feature type="region of interest" description="Disordered" evidence="1">
    <location>
        <begin position="282"/>
        <end position="326"/>
    </location>
</feature>
<gene>
    <name evidence="2" type="ORF">QBC37DRAFT_410891</name>
</gene>
<dbReference type="Proteomes" id="UP001301769">
    <property type="component" value="Unassembled WGS sequence"/>
</dbReference>
<feature type="region of interest" description="Disordered" evidence="1">
    <location>
        <begin position="17"/>
        <end position="53"/>
    </location>
</feature>
<evidence type="ECO:0000313" key="2">
    <source>
        <dbReference type="EMBL" id="KAK4218950.1"/>
    </source>
</evidence>
<name>A0AAN7BF60_9PEZI</name>
<accession>A0AAN7BF60</accession>
<comment type="caution">
    <text evidence="2">The sequence shown here is derived from an EMBL/GenBank/DDBJ whole genome shotgun (WGS) entry which is preliminary data.</text>
</comment>
<evidence type="ECO:0000313" key="3">
    <source>
        <dbReference type="Proteomes" id="UP001301769"/>
    </source>
</evidence>
<organism evidence="2 3">
    <name type="scientific">Rhypophila decipiens</name>
    <dbReference type="NCBI Taxonomy" id="261697"/>
    <lineage>
        <taxon>Eukaryota</taxon>
        <taxon>Fungi</taxon>
        <taxon>Dikarya</taxon>
        <taxon>Ascomycota</taxon>
        <taxon>Pezizomycotina</taxon>
        <taxon>Sordariomycetes</taxon>
        <taxon>Sordariomycetidae</taxon>
        <taxon>Sordariales</taxon>
        <taxon>Naviculisporaceae</taxon>
        <taxon>Rhypophila</taxon>
    </lineage>
</organism>
<keyword evidence="3" id="KW-1185">Reference proteome</keyword>
<evidence type="ECO:0000256" key="1">
    <source>
        <dbReference type="SAM" id="MobiDB-lite"/>
    </source>
</evidence>
<sequence>MFGRILRHPLRWLNESAPELSSEPNGDHKHESAVAGDDTTDGTNDSQETPIVPDYQPTVLDAIVVKEMLNKAFNLPPELVDAIVDLGEYWPHTSTEIVYTGRSRAERKDARGGHPVEENKFLLRTPPLGFVRPPYLSPQDTERQAPPHPLHDEYEPSDFQDLIASPVATRIHPCRKIVFTILSHDQGWGNPGGEGLYTDSWTWFEVGLERCNKTETSDGKGTFSPVFDLASLATLNPPVTTDGEESLFDFPLLPREDCKIQSNRTVNHEAKEHCVVWSHTDDVRLPTPDTAENEDGEATESGGIVKNSSSSGSGSNGESSTDGDAGAEAFETAEVQALADVGRGIVTGDGEFVRNLKLGDIVTVWAKARFPGWVNYVDRVKVNVYWAI</sequence>
<dbReference type="AlphaFoldDB" id="A0AAN7BF60"/>
<protein>
    <submittedName>
        <fullName evidence="2">Uncharacterized protein</fullName>
    </submittedName>
</protein>
<reference evidence="2" key="2">
    <citation type="submission" date="2023-05" db="EMBL/GenBank/DDBJ databases">
        <authorList>
            <consortium name="Lawrence Berkeley National Laboratory"/>
            <person name="Steindorff A."/>
            <person name="Hensen N."/>
            <person name="Bonometti L."/>
            <person name="Westerberg I."/>
            <person name="Brannstrom I.O."/>
            <person name="Guillou S."/>
            <person name="Cros-Aarteil S."/>
            <person name="Calhoun S."/>
            <person name="Haridas S."/>
            <person name="Kuo A."/>
            <person name="Mondo S."/>
            <person name="Pangilinan J."/>
            <person name="Riley R."/>
            <person name="Labutti K."/>
            <person name="Andreopoulos B."/>
            <person name="Lipzen A."/>
            <person name="Chen C."/>
            <person name="Yanf M."/>
            <person name="Daum C."/>
            <person name="Ng V."/>
            <person name="Clum A."/>
            <person name="Ohm R."/>
            <person name="Martin F."/>
            <person name="Silar P."/>
            <person name="Natvig D."/>
            <person name="Lalanne C."/>
            <person name="Gautier V."/>
            <person name="Ament-Velasquez S.L."/>
            <person name="Kruys A."/>
            <person name="Hutchinson M.I."/>
            <person name="Powell A.J."/>
            <person name="Barry K."/>
            <person name="Miller A.N."/>
            <person name="Grigoriev I.V."/>
            <person name="Debuchy R."/>
            <person name="Gladieux P."/>
            <person name="Thoren M.H."/>
            <person name="Johannesson H."/>
        </authorList>
    </citation>
    <scope>NUCLEOTIDE SEQUENCE</scope>
    <source>
        <strain evidence="2">PSN293</strain>
    </source>
</reference>
<feature type="compositionally biased region" description="Low complexity" evidence="1">
    <location>
        <begin position="301"/>
        <end position="320"/>
    </location>
</feature>